<dbReference type="PRINTS" id="PR00974">
    <property type="entry name" value="RIBOSOMALS18"/>
</dbReference>
<dbReference type="OrthoDB" id="21463at2759"/>
<dbReference type="InterPro" id="IPR036870">
    <property type="entry name" value="Ribosomal_bS18_sf"/>
</dbReference>
<evidence type="ECO:0000313" key="6">
    <source>
        <dbReference type="EMBL" id="KAF9581732.1"/>
    </source>
</evidence>
<evidence type="ECO:0000256" key="1">
    <source>
        <dbReference type="ARBA" id="ARBA00005589"/>
    </source>
</evidence>
<dbReference type="GO" id="GO:0032543">
    <property type="term" value="P:mitochondrial translation"/>
    <property type="evidence" value="ECO:0007669"/>
    <property type="project" value="TreeGrafter"/>
</dbReference>
<keyword evidence="2 5" id="KW-0689">Ribosomal protein</keyword>
<dbReference type="NCBIfam" id="TIGR00165">
    <property type="entry name" value="S18"/>
    <property type="match status" value="1"/>
</dbReference>
<evidence type="ECO:0000256" key="2">
    <source>
        <dbReference type="ARBA" id="ARBA00022980"/>
    </source>
</evidence>
<accession>A0A9P6FUP9</accession>
<comment type="caution">
    <text evidence="6">The sequence shown here is derived from an EMBL/GenBank/DDBJ whole genome shotgun (WGS) entry which is preliminary data.</text>
</comment>
<gene>
    <name evidence="6" type="ORF">BGW38_001142</name>
</gene>
<evidence type="ECO:0000313" key="7">
    <source>
        <dbReference type="Proteomes" id="UP000780801"/>
    </source>
</evidence>
<reference evidence="6" key="1">
    <citation type="journal article" date="2020" name="Fungal Divers.">
        <title>Resolving the Mortierellaceae phylogeny through synthesis of multi-gene phylogenetics and phylogenomics.</title>
        <authorList>
            <person name="Vandepol N."/>
            <person name="Liber J."/>
            <person name="Desiro A."/>
            <person name="Na H."/>
            <person name="Kennedy M."/>
            <person name="Barry K."/>
            <person name="Grigoriev I.V."/>
            <person name="Miller A.N."/>
            <person name="O'Donnell K."/>
            <person name="Stajich J.E."/>
            <person name="Bonito G."/>
        </authorList>
    </citation>
    <scope>NUCLEOTIDE SEQUENCE</scope>
    <source>
        <strain evidence="6">KOD1015</strain>
    </source>
</reference>
<organism evidence="6 7">
    <name type="scientific">Lunasporangiospora selenospora</name>
    <dbReference type="NCBI Taxonomy" id="979761"/>
    <lineage>
        <taxon>Eukaryota</taxon>
        <taxon>Fungi</taxon>
        <taxon>Fungi incertae sedis</taxon>
        <taxon>Mucoromycota</taxon>
        <taxon>Mortierellomycotina</taxon>
        <taxon>Mortierellomycetes</taxon>
        <taxon>Mortierellales</taxon>
        <taxon>Mortierellaceae</taxon>
        <taxon>Lunasporangiospora</taxon>
    </lineage>
</organism>
<dbReference type="EMBL" id="JAABOA010001348">
    <property type="protein sequence ID" value="KAF9581732.1"/>
    <property type="molecule type" value="Genomic_DNA"/>
</dbReference>
<keyword evidence="3 5" id="KW-0687">Ribonucleoprotein</keyword>
<comment type="similarity">
    <text evidence="1 5">Belongs to the bacterial ribosomal protein bS18 family.</text>
</comment>
<dbReference type="SUPFAM" id="SSF46911">
    <property type="entry name" value="Ribosomal protein S18"/>
    <property type="match status" value="1"/>
</dbReference>
<name>A0A9P6FUP9_9FUNG</name>
<dbReference type="GO" id="GO:0070181">
    <property type="term" value="F:small ribosomal subunit rRNA binding"/>
    <property type="evidence" value="ECO:0007669"/>
    <property type="project" value="TreeGrafter"/>
</dbReference>
<dbReference type="Proteomes" id="UP000780801">
    <property type="component" value="Unassembled WGS sequence"/>
</dbReference>
<evidence type="ECO:0000256" key="4">
    <source>
        <dbReference type="ARBA" id="ARBA00035264"/>
    </source>
</evidence>
<protein>
    <recommendedName>
        <fullName evidence="4">Small ribosomal subunit protein bS18m</fullName>
    </recommendedName>
</protein>
<dbReference type="Gene3D" id="4.10.640.10">
    <property type="entry name" value="Ribosomal protein S18"/>
    <property type="match status" value="1"/>
</dbReference>
<evidence type="ECO:0000256" key="3">
    <source>
        <dbReference type="ARBA" id="ARBA00023274"/>
    </source>
</evidence>
<dbReference type="GO" id="GO:0003735">
    <property type="term" value="F:structural constituent of ribosome"/>
    <property type="evidence" value="ECO:0007669"/>
    <property type="project" value="InterPro"/>
</dbReference>
<keyword evidence="7" id="KW-1185">Reference proteome</keyword>
<proteinExistence type="inferred from homology"/>
<sequence>MLASLSRTSVAKTLISKSLVPGLSASVATSSSHNLITRRYKSDDAMEDDERRIHTTDNLMAIITDSINSQGTNATASEGARVSRGNFQKGDIYKPSDLALSKTHRFTPGPKPVDELKVLKLNPLVEYKNPTLLSHYISPLGRLLSREQTGLCAKNQRRLSKAVRRARAMCIISPTAKLH</sequence>
<dbReference type="InterPro" id="IPR001648">
    <property type="entry name" value="Ribosomal_bS18"/>
</dbReference>
<dbReference type="AlphaFoldDB" id="A0A9P6FUP9"/>
<evidence type="ECO:0000256" key="5">
    <source>
        <dbReference type="RuleBase" id="RU003910"/>
    </source>
</evidence>
<dbReference type="PANTHER" id="PTHR13479:SF40">
    <property type="entry name" value="SMALL RIBOSOMAL SUBUNIT PROTEIN BS18M"/>
    <property type="match status" value="1"/>
</dbReference>
<dbReference type="GO" id="GO:0005763">
    <property type="term" value="C:mitochondrial small ribosomal subunit"/>
    <property type="evidence" value="ECO:0007669"/>
    <property type="project" value="TreeGrafter"/>
</dbReference>
<dbReference type="Pfam" id="PF01084">
    <property type="entry name" value="Ribosomal_S18"/>
    <property type="match status" value="1"/>
</dbReference>
<dbReference type="PANTHER" id="PTHR13479">
    <property type="entry name" value="30S RIBOSOMAL PROTEIN S18"/>
    <property type="match status" value="1"/>
</dbReference>